<dbReference type="AlphaFoldDB" id="D0LWN1"/>
<gene>
    <name evidence="2" type="ordered locus">Hoch_5193</name>
</gene>
<organism evidence="2 3">
    <name type="scientific">Haliangium ochraceum (strain DSM 14365 / JCM 11303 / SMP-2)</name>
    <dbReference type="NCBI Taxonomy" id="502025"/>
    <lineage>
        <taxon>Bacteria</taxon>
        <taxon>Pseudomonadati</taxon>
        <taxon>Myxococcota</taxon>
        <taxon>Polyangia</taxon>
        <taxon>Haliangiales</taxon>
        <taxon>Kofleriaceae</taxon>
        <taxon>Haliangium</taxon>
    </lineage>
</organism>
<dbReference type="SUPFAM" id="SSF53448">
    <property type="entry name" value="Nucleotide-diphospho-sugar transferases"/>
    <property type="match status" value="1"/>
</dbReference>
<dbReference type="RefSeq" id="WP_012830273.1">
    <property type="nucleotide sequence ID" value="NC_013440.1"/>
</dbReference>
<name>D0LWN1_HALO1</name>
<dbReference type="HOGENOM" id="CLU_061980_4_0_7"/>
<protein>
    <recommendedName>
        <fullName evidence="1">MobA-like NTP transferase domain-containing protein</fullName>
    </recommendedName>
</protein>
<dbReference type="InterPro" id="IPR025877">
    <property type="entry name" value="MobA-like_NTP_Trfase"/>
</dbReference>
<dbReference type="Pfam" id="PF12804">
    <property type="entry name" value="NTP_transf_3"/>
    <property type="match status" value="1"/>
</dbReference>
<dbReference type="EMBL" id="CP001804">
    <property type="protein sequence ID" value="ACY17681.1"/>
    <property type="molecule type" value="Genomic_DNA"/>
</dbReference>
<dbReference type="Gene3D" id="3.90.550.10">
    <property type="entry name" value="Spore Coat Polysaccharide Biosynthesis Protein SpsA, Chain A"/>
    <property type="match status" value="1"/>
</dbReference>
<dbReference type="PANTHER" id="PTHR43777">
    <property type="entry name" value="MOLYBDENUM COFACTOR CYTIDYLYLTRANSFERASE"/>
    <property type="match status" value="1"/>
</dbReference>
<evidence type="ECO:0000259" key="1">
    <source>
        <dbReference type="Pfam" id="PF12804"/>
    </source>
</evidence>
<dbReference type="Proteomes" id="UP000001880">
    <property type="component" value="Chromosome"/>
</dbReference>
<dbReference type="STRING" id="502025.Hoch_5193"/>
<proteinExistence type="predicted"/>
<dbReference type="KEGG" id="hoh:Hoch_5193"/>
<dbReference type="eggNOG" id="COG2068">
    <property type="taxonomic scope" value="Bacteria"/>
</dbReference>
<dbReference type="GO" id="GO:0016779">
    <property type="term" value="F:nucleotidyltransferase activity"/>
    <property type="evidence" value="ECO:0007669"/>
    <property type="project" value="UniProtKB-ARBA"/>
</dbReference>
<evidence type="ECO:0000313" key="3">
    <source>
        <dbReference type="Proteomes" id="UP000001880"/>
    </source>
</evidence>
<accession>D0LWN1</accession>
<dbReference type="PANTHER" id="PTHR43777:SF1">
    <property type="entry name" value="MOLYBDENUM COFACTOR CYTIDYLYLTRANSFERASE"/>
    <property type="match status" value="1"/>
</dbReference>
<dbReference type="InterPro" id="IPR029044">
    <property type="entry name" value="Nucleotide-diphossugar_trans"/>
</dbReference>
<evidence type="ECO:0000313" key="2">
    <source>
        <dbReference type="EMBL" id="ACY17681.1"/>
    </source>
</evidence>
<reference evidence="2 3" key="1">
    <citation type="journal article" date="2010" name="Stand. Genomic Sci.">
        <title>Complete genome sequence of Haliangium ochraceum type strain (SMP-2).</title>
        <authorList>
            <consortium name="US DOE Joint Genome Institute (JGI-PGF)"/>
            <person name="Ivanova N."/>
            <person name="Daum C."/>
            <person name="Lang E."/>
            <person name="Abt B."/>
            <person name="Kopitz M."/>
            <person name="Saunders E."/>
            <person name="Lapidus A."/>
            <person name="Lucas S."/>
            <person name="Glavina Del Rio T."/>
            <person name="Nolan M."/>
            <person name="Tice H."/>
            <person name="Copeland A."/>
            <person name="Cheng J.F."/>
            <person name="Chen F."/>
            <person name="Bruce D."/>
            <person name="Goodwin L."/>
            <person name="Pitluck S."/>
            <person name="Mavromatis K."/>
            <person name="Pati A."/>
            <person name="Mikhailova N."/>
            <person name="Chen A."/>
            <person name="Palaniappan K."/>
            <person name="Land M."/>
            <person name="Hauser L."/>
            <person name="Chang Y.J."/>
            <person name="Jeffries C.D."/>
            <person name="Detter J.C."/>
            <person name="Brettin T."/>
            <person name="Rohde M."/>
            <person name="Goker M."/>
            <person name="Bristow J."/>
            <person name="Markowitz V."/>
            <person name="Eisen J.A."/>
            <person name="Hugenholtz P."/>
            <person name="Kyrpides N.C."/>
            <person name="Klenk H.P."/>
        </authorList>
    </citation>
    <scope>NUCLEOTIDE SEQUENCE [LARGE SCALE GENOMIC DNA]</scope>
    <source>
        <strain evidence="3">DSM 14365 / CIP 107738 / JCM 11303 / AJ 13395 / SMP-2</strain>
    </source>
</reference>
<sequence length="211" mass="21236">MSAGARAPAEAVILAAGAGLRLGGRAKATLRSATGDSFLAAVAACARAAGVMRAVVVVGPPHQRESADEAARLGLEVVLNPEPARGMASSLALGFARLRPDARCGLLWPVDHAAVQVETVRAIAAACPPAGALVPTWQGRGGHPSAFAPALWPALIACASAPAGQGARDVLRSLPSAGEGRLQRLAVADAGVRLDVDTPADLARIRSVSTD</sequence>
<keyword evidence="3" id="KW-1185">Reference proteome</keyword>
<feature type="domain" description="MobA-like NTP transferase" evidence="1">
    <location>
        <begin position="11"/>
        <end position="174"/>
    </location>
</feature>